<organism evidence="2 3">
    <name type="scientific">Tepidicaulis marinus</name>
    <dbReference type="NCBI Taxonomy" id="1333998"/>
    <lineage>
        <taxon>Bacteria</taxon>
        <taxon>Pseudomonadati</taxon>
        <taxon>Pseudomonadota</taxon>
        <taxon>Alphaproteobacteria</taxon>
        <taxon>Hyphomicrobiales</taxon>
        <taxon>Parvibaculaceae</taxon>
        <taxon>Tepidicaulis</taxon>
    </lineage>
</organism>
<sequence length="306" mass="32326">MALTLGACTGGDYGRQARGFEGTAARVWASLPELAREQREESSLALTGGEAGLRATADQIGAPKAGSTEHDPLGIAKLERVLSDVQAPEDPETYYRFMARTYQDVPEAMLFAMAAHLAEDRDMTSRFARQAGEIIEADRARLAALATAGSEAALGRRAMVEGAVDVLRRVDENGEAMDETITVLNHRIASYRHALVRARLAVPGHAQLMVIEDEIGALEEAVMGLELDASRHGALMQALFAPQMELPGAADEMGLGMMMGSPPEAEEKSAEKTAKGDASSAAPPVTPPGAQPAPSGPRNILPGKTT</sequence>
<name>A0A081BAR3_9HYPH</name>
<evidence type="ECO:0000313" key="3">
    <source>
        <dbReference type="Proteomes" id="UP000028702"/>
    </source>
</evidence>
<reference evidence="2 3" key="1">
    <citation type="submission" date="2014-07" db="EMBL/GenBank/DDBJ databases">
        <title>Tepidicaulis marinum gen. nov., sp. nov., a novel marine bacterium denitrifying nitrate to nitrous oxide strictly under microaerobic conditions.</title>
        <authorList>
            <person name="Takeuchi M."/>
            <person name="Yamagishi T."/>
            <person name="Kamagata Y."/>
            <person name="Oshima K."/>
            <person name="Hattori M."/>
            <person name="Katayama T."/>
            <person name="Hanada S."/>
            <person name="Tamaki H."/>
            <person name="Marumo K."/>
            <person name="Maeda H."/>
            <person name="Nedachi M."/>
            <person name="Iwasaki W."/>
            <person name="Suwa Y."/>
            <person name="Sakata S."/>
        </authorList>
    </citation>
    <scope>NUCLEOTIDE SEQUENCE [LARGE SCALE GENOMIC DNA]</scope>
    <source>
        <strain evidence="2 3">MA2</strain>
    </source>
</reference>
<dbReference type="EMBL" id="BBIO01000007">
    <property type="protein sequence ID" value="GAK45131.1"/>
    <property type="molecule type" value="Genomic_DNA"/>
</dbReference>
<protein>
    <submittedName>
        <fullName evidence="2">Uncharacterized protein</fullName>
    </submittedName>
</protein>
<keyword evidence="3" id="KW-1185">Reference proteome</keyword>
<proteinExistence type="predicted"/>
<evidence type="ECO:0000256" key="1">
    <source>
        <dbReference type="SAM" id="MobiDB-lite"/>
    </source>
</evidence>
<dbReference type="Proteomes" id="UP000028702">
    <property type="component" value="Unassembled WGS sequence"/>
</dbReference>
<comment type="caution">
    <text evidence="2">The sequence shown here is derived from an EMBL/GenBank/DDBJ whole genome shotgun (WGS) entry which is preliminary data.</text>
</comment>
<feature type="region of interest" description="Disordered" evidence="1">
    <location>
        <begin position="254"/>
        <end position="306"/>
    </location>
</feature>
<feature type="compositionally biased region" description="Basic and acidic residues" evidence="1">
    <location>
        <begin position="265"/>
        <end position="275"/>
    </location>
</feature>
<evidence type="ECO:0000313" key="2">
    <source>
        <dbReference type="EMBL" id="GAK45131.1"/>
    </source>
</evidence>
<dbReference type="AlphaFoldDB" id="A0A081BAR3"/>
<gene>
    <name evidence="2" type="ORF">M2A_1630</name>
</gene>
<feature type="compositionally biased region" description="Pro residues" evidence="1">
    <location>
        <begin position="284"/>
        <end position="295"/>
    </location>
</feature>
<accession>A0A081BAR3</accession>